<protein>
    <submittedName>
        <fullName evidence="1">Uncharacterized protein</fullName>
    </submittedName>
</protein>
<accession>A0A2K9LQ35</accession>
<gene>
    <name evidence="1" type="ORF">Kalk_19280</name>
</gene>
<dbReference type="EMBL" id="CP022684">
    <property type="protein sequence ID" value="AUM14438.1"/>
    <property type="molecule type" value="Genomic_DNA"/>
</dbReference>
<proteinExistence type="predicted"/>
<name>A0A2K9LQ35_9GAMM</name>
<dbReference type="AlphaFoldDB" id="A0A2K9LQ35"/>
<keyword evidence="2" id="KW-1185">Reference proteome</keyword>
<sequence>MRAPYQHFFNSIKWVRLIGDNTEFITGNIMQAVKLDIQSALEQAQRWLQYEGIVHVQASRTPNGHIIVVLTNCNPAAITAPVPSYFYGFPVSFRQTTG</sequence>
<evidence type="ECO:0000313" key="2">
    <source>
        <dbReference type="Proteomes" id="UP000235116"/>
    </source>
</evidence>
<dbReference type="Proteomes" id="UP000235116">
    <property type="component" value="Chromosome"/>
</dbReference>
<organism evidence="1 2">
    <name type="scientific">Ketobacter alkanivorans</name>
    <dbReference type="NCBI Taxonomy" id="1917421"/>
    <lineage>
        <taxon>Bacteria</taxon>
        <taxon>Pseudomonadati</taxon>
        <taxon>Pseudomonadota</taxon>
        <taxon>Gammaproteobacteria</taxon>
        <taxon>Pseudomonadales</taxon>
        <taxon>Ketobacteraceae</taxon>
        <taxon>Ketobacter</taxon>
    </lineage>
</organism>
<dbReference type="KEGG" id="kak:Kalk_19280"/>
<evidence type="ECO:0000313" key="1">
    <source>
        <dbReference type="EMBL" id="AUM14438.1"/>
    </source>
</evidence>
<reference evidence="2" key="1">
    <citation type="submission" date="2017-08" db="EMBL/GenBank/DDBJ databases">
        <title>Direct submision.</title>
        <authorList>
            <person name="Kim S.-J."/>
            <person name="Rhee S.-K."/>
        </authorList>
    </citation>
    <scope>NUCLEOTIDE SEQUENCE [LARGE SCALE GENOMIC DNA]</scope>
    <source>
        <strain evidence="2">GI5</strain>
    </source>
</reference>